<proteinExistence type="predicted"/>
<dbReference type="Proteomes" id="UP000266723">
    <property type="component" value="Unassembled WGS sequence"/>
</dbReference>
<sequence>MPTSFMTGSIMGKRFYKKSLSSLPSPFRVITGLELHWMRDKPVGGKEEKNSAIWNFSRRAVLDIDPIEIKCYIDIPFDCGGVHIRGEQQRISNSPPDPIKLLSTSVYKWFLSPPDPIKLTFTSSYKRFLISLNLDG</sequence>
<protein>
    <submittedName>
        <fullName evidence="1">Uncharacterized protein</fullName>
    </submittedName>
</protein>
<dbReference type="EMBL" id="QGKV02000299">
    <property type="protein sequence ID" value="KAF3594148.1"/>
    <property type="molecule type" value="Genomic_DNA"/>
</dbReference>
<comment type="caution">
    <text evidence="1">The sequence shown here is derived from an EMBL/GenBank/DDBJ whole genome shotgun (WGS) entry which is preliminary data.</text>
</comment>
<name>A0ABQ7EAA2_BRACR</name>
<keyword evidence="2" id="KW-1185">Reference proteome</keyword>
<evidence type="ECO:0000313" key="1">
    <source>
        <dbReference type="EMBL" id="KAF3594148.1"/>
    </source>
</evidence>
<organism evidence="1 2">
    <name type="scientific">Brassica cretica</name>
    <name type="common">Mustard</name>
    <dbReference type="NCBI Taxonomy" id="69181"/>
    <lineage>
        <taxon>Eukaryota</taxon>
        <taxon>Viridiplantae</taxon>
        <taxon>Streptophyta</taxon>
        <taxon>Embryophyta</taxon>
        <taxon>Tracheophyta</taxon>
        <taxon>Spermatophyta</taxon>
        <taxon>Magnoliopsida</taxon>
        <taxon>eudicotyledons</taxon>
        <taxon>Gunneridae</taxon>
        <taxon>Pentapetalae</taxon>
        <taxon>rosids</taxon>
        <taxon>malvids</taxon>
        <taxon>Brassicales</taxon>
        <taxon>Brassicaceae</taxon>
        <taxon>Brassiceae</taxon>
        <taxon>Brassica</taxon>
    </lineage>
</organism>
<gene>
    <name evidence="1" type="ORF">DY000_02024370</name>
</gene>
<reference evidence="1 2" key="1">
    <citation type="journal article" date="2020" name="BMC Genomics">
        <title>Intraspecific diversification of the crop wild relative Brassica cretica Lam. using demographic model selection.</title>
        <authorList>
            <person name="Kioukis A."/>
            <person name="Michalopoulou V.A."/>
            <person name="Briers L."/>
            <person name="Pirintsos S."/>
            <person name="Studholme D.J."/>
            <person name="Pavlidis P."/>
            <person name="Sarris P.F."/>
        </authorList>
    </citation>
    <scope>NUCLEOTIDE SEQUENCE [LARGE SCALE GENOMIC DNA]</scope>
    <source>
        <strain evidence="2">cv. PFS-1207/04</strain>
    </source>
</reference>
<accession>A0ABQ7EAA2</accession>
<evidence type="ECO:0000313" key="2">
    <source>
        <dbReference type="Proteomes" id="UP000266723"/>
    </source>
</evidence>